<proteinExistence type="predicted"/>
<reference evidence="9 10" key="1">
    <citation type="submission" date="2019-12" db="EMBL/GenBank/DDBJ databases">
        <authorList>
            <person name="Wolfe R."/>
            <person name="Danczak R."/>
            <person name="Wilkins M."/>
        </authorList>
    </citation>
    <scope>NUCLEOTIDE SEQUENCE [LARGE SCALE GENOMIC DNA]</scope>
    <source>
        <strain evidence="9">X2_MaxBin.013</strain>
    </source>
</reference>
<dbReference type="GO" id="GO:0004674">
    <property type="term" value="F:protein serine/threonine kinase activity"/>
    <property type="evidence" value="ECO:0007669"/>
    <property type="project" value="UniProtKB-KW"/>
</dbReference>
<keyword evidence="2" id="KW-0808">Transferase</keyword>
<dbReference type="PROSITE" id="PS00107">
    <property type="entry name" value="PROTEIN_KINASE_ATP"/>
    <property type="match status" value="1"/>
</dbReference>
<dbReference type="SUPFAM" id="SSF56112">
    <property type="entry name" value="Protein kinase-like (PK-like)"/>
    <property type="match status" value="1"/>
</dbReference>
<dbReference type="Gene3D" id="1.10.510.10">
    <property type="entry name" value="Transferase(Phosphotransferase) domain 1"/>
    <property type="match status" value="1"/>
</dbReference>
<keyword evidence="3 6" id="KW-0547">Nucleotide-binding</keyword>
<evidence type="ECO:0000256" key="7">
    <source>
        <dbReference type="SAM" id="Phobius"/>
    </source>
</evidence>
<sequence>MSKFANVARFERRSYNAGLLNKQQIRNVNIGRFHSQEGFVKVGTLVKAMAVGMAGVAAKTAYDLEIRPHLSEEIQNDTFYYNDVLPFLVGGGPAMAIITLFYLISLITGSKNNKKGIASTLVDYQRSLNPPAGEPTTILGSSEGLFIGIDKNMESAVEESIRTKTLSAFNPDEFEEKKALGSIAGNSFAKVEGALSETILGLLKEKGIIEVRTDSTGKRSRRITLEFLDRPHIKRKDVLAIFGEDDISWQKLCDVKDGEELVLMDDCMETLRRSTFIMDLNKKSALMALIDAWYDNFLQDSNLNKEQRRQIFNILRSSLKIHKKKMSISRIGKFRIIDTLGKGGMGKVYLAYDTFLDRYVAIKTSERGAEVEAFSLRFEREVRLIAKFTTEGDNNILKIFEFIPSPLCYAAELIEGVDLKHLIEKERLTPPEALVIVIYVLKALALVHEHGVLHRDIKPANVMIDRKGKLKLIDFGLARSAEQDNSNLTQTGVHVGTPMYMAPEAIENQNTKLDHKADIYAVGLLLFELLSGERPNKLTSMSELCRFYIDERADMPMIKEEILEKVPEIFRGFIRKLTHRKPEHRHADCAEAIRDAEKILKTILK</sequence>
<evidence type="ECO:0000256" key="3">
    <source>
        <dbReference type="ARBA" id="ARBA00022741"/>
    </source>
</evidence>
<evidence type="ECO:0000313" key="10">
    <source>
        <dbReference type="Proteomes" id="UP000488506"/>
    </source>
</evidence>
<keyword evidence="7" id="KW-0472">Membrane</keyword>
<dbReference type="SMART" id="SM00220">
    <property type="entry name" value="S_TKc"/>
    <property type="match status" value="1"/>
</dbReference>
<evidence type="ECO:0000256" key="4">
    <source>
        <dbReference type="ARBA" id="ARBA00022777"/>
    </source>
</evidence>
<feature type="binding site" evidence="6">
    <location>
        <position position="363"/>
    </location>
    <ligand>
        <name>ATP</name>
        <dbReference type="ChEBI" id="CHEBI:30616"/>
    </ligand>
</feature>
<dbReference type="EMBL" id="WPAF01000027">
    <property type="protein sequence ID" value="KAF0133394.1"/>
    <property type="molecule type" value="Genomic_DNA"/>
</dbReference>
<evidence type="ECO:0000256" key="6">
    <source>
        <dbReference type="PROSITE-ProRule" id="PRU10141"/>
    </source>
</evidence>
<keyword evidence="9" id="KW-0723">Serine/threonine-protein kinase</keyword>
<organism evidence="9 10">
    <name type="scientific">Candidatus Saganbacteria bacterium</name>
    <dbReference type="NCBI Taxonomy" id="2575572"/>
    <lineage>
        <taxon>Bacteria</taxon>
        <taxon>Bacillati</taxon>
        <taxon>Saganbacteria</taxon>
    </lineage>
</organism>
<feature type="transmembrane region" description="Helical" evidence="7">
    <location>
        <begin position="84"/>
        <end position="107"/>
    </location>
</feature>
<feature type="domain" description="Protein kinase" evidence="8">
    <location>
        <begin position="334"/>
        <end position="600"/>
    </location>
</feature>
<comment type="caution">
    <text evidence="9">The sequence shown here is derived from an EMBL/GenBank/DDBJ whole genome shotgun (WGS) entry which is preliminary data.</text>
</comment>
<dbReference type="CDD" id="cd14014">
    <property type="entry name" value="STKc_PknB_like"/>
    <property type="match status" value="1"/>
</dbReference>
<dbReference type="PANTHER" id="PTHR43289">
    <property type="entry name" value="MITOGEN-ACTIVATED PROTEIN KINASE KINASE KINASE 20-RELATED"/>
    <property type="match status" value="1"/>
</dbReference>
<dbReference type="PROSITE" id="PS00108">
    <property type="entry name" value="PROTEIN_KINASE_ST"/>
    <property type="match status" value="1"/>
</dbReference>
<gene>
    <name evidence="9" type="ORF">FD145_1304</name>
</gene>
<dbReference type="PANTHER" id="PTHR43289:SF6">
    <property type="entry name" value="SERINE_THREONINE-PROTEIN KINASE NEKL-3"/>
    <property type="match status" value="1"/>
</dbReference>
<dbReference type="Gene3D" id="3.30.200.20">
    <property type="entry name" value="Phosphorylase Kinase, domain 1"/>
    <property type="match status" value="1"/>
</dbReference>
<evidence type="ECO:0000256" key="2">
    <source>
        <dbReference type="ARBA" id="ARBA00022679"/>
    </source>
</evidence>
<keyword evidence="7" id="KW-0812">Transmembrane</keyword>
<evidence type="ECO:0000313" key="9">
    <source>
        <dbReference type="EMBL" id="KAF0133394.1"/>
    </source>
</evidence>
<evidence type="ECO:0000259" key="8">
    <source>
        <dbReference type="PROSITE" id="PS50011"/>
    </source>
</evidence>
<evidence type="ECO:0000256" key="5">
    <source>
        <dbReference type="ARBA" id="ARBA00022840"/>
    </source>
</evidence>
<evidence type="ECO:0000256" key="1">
    <source>
        <dbReference type="ARBA" id="ARBA00012513"/>
    </source>
</evidence>
<keyword evidence="4 9" id="KW-0418">Kinase</keyword>
<accession>A0A833L0C0</accession>
<dbReference type="PROSITE" id="PS50011">
    <property type="entry name" value="PROTEIN_KINASE_DOM"/>
    <property type="match status" value="1"/>
</dbReference>
<dbReference type="AlphaFoldDB" id="A0A833L0C0"/>
<dbReference type="InterPro" id="IPR000719">
    <property type="entry name" value="Prot_kinase_dom"/>
</dbReference>
<dbReference type="InterPro" id="IPR008271">
    <property type="entry name" value="Ser/Thr_kinase_AS"/>
</dbReference>
<dbReference type="EC" id="2.7.11.1" evidence="1"/>
<dbReference type="Proteomes" id="UP000488506">
    <property type="component" value="Unassembled WGS sequence"/>
</dbReference>
<keyword evidence="5 6" id="KW-0067">ATP-binding</keyword>
<dbReference type="InterPro" id="IPR017441">
    <property type="entry name" value="Protein_kinase_ATP_BS"/>
</dbReference>
<dbReference type="GO" id="GO:0005524">
    <property type="term" value="F:ATP binding"/>
    <property type="evidence" value="ECO:0007669"/>
    <property type="project" value="UniProtKB-UniRule"/>
</dbReference>
<name>A0A833L0C0_UNCSA</name>
<dbReference type="InterPro" id="IPR011009">
    <property type="entry name" value="Kinase-like_dom_sf"/>
</dbReference>
<keyword evidence="7" id="KW-1133">Transmembrane helix</keyword>
<protein>
    <recommendedName>
        <fullName evidence="1">non-specific serine/threonine protein kinase</fullName>
        <ecNumber evidence="1">2.7.11.1</ecNumber>
    </recommendedName>
</protein>
<dbReference type="Pfam" id="PF00069">
    <property type="entry name" value="Pkinase"/>
    <property type="match status" value="1"/>
</dbReference>